<dbReference type="Proteomes" id="UP001138681">
    <property type="component" value="Unassembled WGS sequence"/>
</dbReference>
<keyword evidence="3" id="KW-1185">Reference proteome</keyword>
<dbReference type="RefSeq" id="WP_218403675.1">
    <property type="nucleotide sequence ID" value="NZ_JAGSPC010000001.1"/>
</dbReference>
<evidence type="ECO:0000313" key="3">
    <source>
        <dbReference type="Proteomes" id="UP001138681"/>
    </source>
</evidence>
<gene>
    <name evidence="2" type="ORF">KCG46_02000</name>
</gene>
<proteinExistence type="predicted"/>
<feature type="compositionally biased region" description="Acidic residues" evidence="1">
    <location>
        <begin position="30"/>
        <end position="40"/>
    </location>
</feature>
<evidence type="ECO:0008006" key="4">
    <source>
        <dbReference type="Google" id="ProtNLM"/>
    </source>
</evidence>
<evidence type="ECO:0000313" key="2">
    <source>
        <dbReference type="EMBL" id="MBV7258344.1"/>
    </source>
</evidence>
<feature type="region of interest" description="Disordered" evidence="1">
    <location>
        <begin position="284"/>
        <end position="305"/>
    </location>
</feature>
<comment type="caution">
    <text evidence="2">The sequence shown here is derived from an EMBL/GenBank/DDBJ whole genome shotgun (WGS) entry which is preliminary data.</text>
</comment>
<sequence>MSLVSLTLPGCVAAVIPLVASGAIVQSENNADENGDEEAPTAEQPEAANVVTAETDAASSGVEEAGSLVQPSTEDRSIQSPRLVEFIRYSTQQAFRFSEAEEPLASAVLSNPAALDGERINCDRDGELEPAVLIDLDPGEATYSSNSPLPTSTSIALSLKVLRSEGVTVAWISGNSAADADIVRDALTSSGLDPDAEDTLLLMRYPGDRKQTRRKEFSSETCLIAIAGDNRRDFDELYDYLNNRNAALNLEKLINNGWFLIGPDTPIATNKDEASDPALPLISQSSTELQDDISAAPIPDGKQEQ</sequence>
<evidence type="ECO:0000256" key="1">
    <source>
        <dbReference type="SAM" id="MobiDB-lite"/>
    </source>
</evidence>
<feature type="region of interest" description="Disordered" evidence="1">
    <location>
        <begin position="28"/>
        <end position="76"/>
    </location>
</feature>
<dbReference type="AlphaFoldDB" id="A0A9X1F1D9"/>
<accession>A0A9X1F1D9</accession>
<dbReference type="EMBL" id="JAGSPC010000001">
    <property type="protein sequence ID" value="MBV7258344.1"/>
    <property type="molecule type" value="Genomic_DNA"/>
</dbReference>
<reference evidence="2" key="1">
    <citation type="submission" date="2021-04" db="EMBL/GenBank/DDBJ databases">
        <authorList>
            <person name="Pira H."/>
            <person name="Risdian C."/>
            <person name="Wink J."/>
        </authorList>
    </citation>
    <scope>NUCLEOTIDE SEQUENCE</scope>
    <source>
        <strain evidence="2">WH158</strain>
    </source>
</reference>
<protein>
    <recommendedName>
        <fullName evidence="4">Acid phosphatase</fullName>
    </recommendedName>
</protein>
<name>A0A9X1F1D9_9SPHN</name>
<organism evidence="2 3">
    <name type="scientific">Erythrobacter crassostreae</name>
    <dbReference type="NCBI Taxonomy" id="2828328"/>
    <lineage>
        <taxon>Bacteria</taxon>
        <taxon>Pseudomonadati</taxon>
        <taxon>Pseudomonadota</taxon>
        <taxon>Alphaproteobacteria</taxon>
        <taxon>Sphingomonadales</taxon>
        <taxon>Erythrobacteraceae</taxon>
        <taxon>Erythrobacter/Porphyrobacter group</taxon>
        <taxon>Erythrobacter</taxon>
    </lineage>
</organism>